<evidence type="ECO:0008006" key="3">
    <source>
        <dbReference type="Google" id="ProtNLM"/>
    </source>
</evidence>
<comment type="caution">
    <text evidence="1">The sequence shown here is derived from an EMBL/GenBank/DDBJ whole genome shotgun (WGS) entry which is preliminary data.</text>
</comment>
<sequence>MDESMDVLATLRPRLVGQDWSGYEGCSALGVVIRAARLNFLESGDIRRSLGLTIRRKLNLLRLLCASDRQTTLASVQGFDESFVTDWQLSTWWPFGSEPESDLMTARLRICPACAQYGYHTMLFQVPGVDVCPWHRVRLLEGCHRCGKPLLDGFDFGLEMLQCSCGHDHLQDTLRCITGDQSATSARHHALEMFRRTFKAQRCCSWLIGPGIWDEHALEALRMLTAHPAPLSSNAGGGCTLDRIRVMNTSDEHQSLILPDSGLEQSRPTVAKLPATWQPALRAILQRAAQMPSEGLLSDVELGALGVPSPPGGGRTDPDRTRYGLLRLRPSVVAQATYLHTGVIEGASLQVMGALADGICKKPLSIGDAHARRDFRRIVKQHPLGPTLISQALRRLLSRSYADGCRQVLGQVDPDLYRSRCTRPVRRFPWVALNFGDECASARIVWTRQHDQ</sequence>
<evidence type="ECO:0000313" key="1">
    <source>
        <dbReference type="EMBL" id="MEJ1248773.1"/>
    </source>
</evidence>
<name>A0AAW9R3H7_9GAMM</name>
<proteinExistence type="predicted"/>
<dbReference type="EMBL" id="JBBDHC010000004">
    <property type="protein sequence ID" value="MEJ1248773.1"/>
    <property type="molecule type" value="Genomic_DNA"/>
</dbReference>
<dbReference type="RefSeq" id="WP_337334493.1">
    <property type="nucleotide sequence ID" value="NZ_JBBDHC010000004.1"/>
</dbReference>
<evidence type="ECO:0000313" key="2">
    <source>
        <dbReference type="Proteomes" id="UP001364472"/>
    </source>
</evidence>
<keyword evidence="2" id="KW-1185">Reference proteome</keyword>
<organism evidence="1 2">
    <name type="scientific">Denitratimonas tolerans</name>
    <dbReference type="NCBI Taxonomy" id="1338420"/>
    <lineage>
        <taxon>Bacteria</taxon>
        <taxon>Pseudomonadati</taxon>
        <taxon>Pseudomonadota</taxon>
        <taxon>Gammaproteobacteria</taxon>
        <taxon>Lysobacterales</taxon>
        <taxon>Lysobacteraceae</taxon>
        <taxon>Denitratimonas</taxon>
    </lineage>
</organism>
<dbReference type="AlphaFoldDB" id="A0AAW9R3H7"/>
<reference evidence="1 2" key="1">
    <citation type="journal article" date="2016" name="Antonie Van Leeuwenhoek">
        <title>Denitratimonas tolerans gen. nov., sp. nov., a denitrifying bacterium isolated from a bioreactor for tannery wastewater treatment.</title>
        <authorList>
            <person name="Han S.I."/>
            <person name="Kim J.O."/>
            <person name="Lee Y.R."/>
            <person name="Ekpeghere K.I."/>
            <person name="Koh S.C."/>
            <person name="Whang K.S."/>
        </authorList>
    </citation>
    <scope>NUCLEOTIDE SEQUENCE [LARGE SCALE GENOMIC DNA]</scope>
    <source>
        <strain evidence="1 2">KACC 17565</strain>
    </source>
</reference>
<accession>A0AAW9R3H7</accession>
<protein>
    <recommendedName>
        <fullName evidence="3">TniQ protein</fullName>
    </recommendedName>
</protein>
<dbReference type="Proteomes" id="UP001364472">
    <property type="component" value="Unassembled WGS sequence"/>
</dbReference>
<gene>
    <name evidence="1" type="ORF">WB794_03665</name>
</gene>